<dbReference type="Pfam" id="PF00392">
    <property type="entry name" value="GntR"/>
    <property type="match status" value="1"/>
</dbReference>
<keyword evidence="6 9" id="KW-0238">DNA-binding</keyword>
<dbReference type="NCBIfam" id="NF003444">
    <property type="entry name" value="PRK04984.1"/>
    <property type="match status" value="1"/>
</dbReference>
<dbReference type="Pfam" id="PF07840">
    <property type="entry name" value="FadR_C"/>
    <property type="match status" value="1"/>
</dbReference>
<evidence type="ECO:0000256" key="3">
    <source>
        <dbReference type="ARBA" id="ARBA00022832"/>
    </source>
</evidence>
<feature type="domain" description="HTH gntR-type" evidence="10">
    <location>
        <begin position="11"/>
        <end position="79"/>
    </location>
</feature>
<dbReference type="AlphaFoldDB" id="A0A4R2T1R5"/>
<dbReference type="SUPFAM" id="SSF46785">
    <property type="entry name" value="Winged helix' DNA-binding domain"/>
    <property type="match status" value="1"/>
</dbReference>
<keyword evidence="12" id="KW-1185">Reference proteome</keyword>
<comment type="caution">
    <text evidence="11">The sequence shown here is derived from an EMBL/GenBank/DDBJ whole genome shotgun (WGS) entry which is preliminary data.</text>
</comment>
<evidence type="ECO:0000313" key="12">
    <source>
        <dbReference type="Proteomes" id="UP000295763"/>
    </source>
</evidence>
<dbReference type="SMART" id="SM00345">
    <property type="entry name" value="HTH_GNTR"/>
    <property type="match status" value="1"/>
</dbReference>
<protein>
    <recommendedName>
        <fullName evidence="9">Fatty acid metabolism regulator protein</fullName>
    </recommendedName>
</protein>
<dbReference type="GO" id="GO:0003700">
    <property type="term" value="F:DNA-binding transcription factor activity"/>
    <property type="evidence" value="ECO:0007669"/>
    <property type="project" value="UniProtKB-UniRule"/>
</dbReference>
<dbReference type="SUPFAM" id="SSF48008">
    <property type="entry name" value="GntR ligand-binding domain-like"/>
    <property type="match status" value="1"/>
</dbReference>
<keyword evidence="5 9" id="KW-0443">Lipid metabolism</keyword>
<dbReference type="InterPro" id="IPR036388">
    <property type="entry name" value="WH-like_DNA-bd_sf"/>
</dbReference>
<dbReference type="InterPro" id="IPR014178">
    <property type="entry name" value="FA-response_TF_FadR"/>
</dbReference>
<keyword evidence="8 9" id="KW-0804">Transcription</keyword>
<dbReference type="InterPro" id="IPR000524">
    <property type="entry name" value="Tscrpt_reg_HTH_GntR"/>
</dbReference>
<dbReference type="InterPro" id="IPR008920">
    <property type="entry name" value="TF_FadR/GntR_C"/>
</dbReference>
<dbReference type="CDD" id="cd07377">
    <property type="entry name" value="WHTH_GntR"/>
    <property type="match status" value="1"/>
</dbReference>
<dbReference type="PROSITE" id="PS50949">
    <property type="entry name" value="HTH_GNTR"/>
    <property type="match status" value="1"/>
</dbReference>
<keyword evidence="1 9" id="KW-0963">Cytoplasm</keyword>
<evidence type="ECO:0000256" key="9">
    <source>
        <dbReference type="HAMAP-Rule" id="MF_00696"/>
    </source>
</evidence>
<dbReference type="Gene3D" id="1.10.10.10">
    <property type="entry name" value="Winged helix-like DNA-binding domain superfamily/Winged helix DNA-binding domain"/>
    <property type="match status" value="1"/>
</dbReference>
<dbReference type="GO" id="GO:0000062">
    <property type="term" value="F:fatty-acyl-CoA binding"/>
    <property type="evidence" value="ECO:0007669"/>
    <property type="project" value="InterPro"/>
</dbReference>
<dbReference type="NCBIfam" id="TIGR02812">
    <property type="entry name" value="fadR_gamma"/>
    <property type="match status" value="1"/>
</dbReference>
<dbReference type="GO" id="GO:0005737">
    <property type="term" value="C:cytoplasm"/>
    <property type="evidence" value="ECO:0007669"/>
    <property type="project" value="UniProtKB-SubCell"/>
</dbReference>
<dbReference type="HAMAP" id="MF_00696">
    <property type="entry name" value="HTH_FadR"/>
    <property type="match status" value="1"/>
</dbReference>
<organism evidence="11 12">
    <name type="scientific">Cricetibacter osteomyelitidis</name>
    <dbReference type="NCBI Taxonomy" id="1521931"/>
    <lineage>
        <taxon>Bacteria</taxon>
        <taxon>Pseudomonadati</taxon>
        <taxon>Pseudomonadota</taxon>
        <taxon>Gammaproteobacteria</taxon>
        <taxon>Pasteurellales</taxon>
        <taxon>Pasteurellaceae</taxon>
        <taxon>Cricetibacter</taxon>
    </lineage>
</organism>
<evidence type="ECO:0000256" key="7">
    <source>
        <dbReference type="ARBA" id="ARBA00023159"/>
    </source>
</evidence>
<dbReference type="GO" id="GO:0019217">
    <property type="term" value="P:regulation of fatty acid metabolic process"/>
    <property type="evidence" value="ECO:0007669"/>
    <property type="project" value="UniProtKB-UniRule"/>
</dbReference>
<dbReference type="InterPro" id="IPR036390">
    <property type="entry name" value="WH_DNA-bd_sf"/>
</dbReference>
<dbReference type="GO" id="GO:0006631">
    <property type="term" value="P:fatty acid metabolic process"/>
    <property type="evidence" value="ECO:0007669"/>
    <property type="project" value="UniProtKB-KW"/>
</dbReference>
<reference evidence="11 12" key="1">
    <citation type="submission" date="2019-03" db="EMBL/GenBank/DDBJ databases">
        <title>Genomic Encyclopedia of Type Strains, Phase IV (KMG-IV): sequencing the most valuable type-strain genomes for metagenomic binning, comparative biology and taxonomic classification.</title>
        <authorList>
            <person name="Goeker M."/>
        </authorList>
    </citation>
    <scope>NUCLEOTIDE SEQUENCE [LARGE SCALE GENOMIC DNA]</scope>
    <source>
        <strain evidence="11 12">DSM 28404</strain>
    </source>
</reference>
<keyword evidence="3 9" id="KW-0276">Fatty acid metabolism</keyword>
<dbReference type="OrthoDB" id="5683977at2"/>
<accession>A0A4R2T1R5</accession>
<evidence type="ECO:0000256" key="6">
    <source>
        <dbReference type="ARBA" id="ARBA00023125"/>
    </source>
</evidence>
<dbReference type="RefSeq" id="WP_131974893.1">
    <property type="nucleotide sequence ID" value="NZ_SLYB01000003.1"/>
</dbReference>
<dbReference type="PANTHER" id="PTHR43537">
    <property type="entry name" value="TRANSCRIPTIONAL REGULATOR, GNTR FAMILY"/>
    <property type="match status" value="1"/>
</dbReference>
<dbReference type="Proteomes" id="UP000295763">
    <property type="component" value="Unassembled WGS sequence"/>
</dbReference>
<keyword evidence="2 9" id="KW-0678">Repressor</keyword>
<name>A0A4R2T1R5_9PAST</name>
<evidence type="ECO:0000256" key="4">
    <source>
        <dbReference type="ARBA" id="ARBA00023015"/>
    </source>
</evidence>
<dbReference type="InterPro" id="IPR028374">
    <property type="entry name" value="FadR_C"/>
</dbReference>
<evidence type="ECO:0000259" key="10">
    <source>
        <dbReference type="PROSITE" id="PS50949"/>
    </source>
</evidence>
<gene>
    <name evidence="9" type="primary">fadR</name>
    <name evidence="11" type="ORF">EDC44_10326</name>
</gene>
<keyword evidence="7 9" id="KW-0010">Activator</keyword>
<dbReference type="Gene3D" id="1.20.120.530">
    <property type="entry name" value="GntR ligand-binding domain-like"/>
    <property type="match status" value="1"/>
</dbReference>
<dbReference type="PANTHER" id="PTHR43537:SF52">
    <property type="entry name" value="FATTY ACID METABOLISM REGULATOR PROTEIN"/>
    <property type="match status" value="1"/>
</dbReference>
<dbReference type="EMBL" id="SLYB01000003">
    <property type="protein sequence ID" value="TCP96829.1"/>
    <property type="molecule type" value="Genomic_DNA"/>
</dbReference>
<comment type="function">
    <text evidence="9">Multifunctional regulator of fatty acid metabolism.</text>
</comment>
<evidence type="ECO:0000256" key="8">
    <source>
        <dbReference type="ARBA" id="ARBA00023163"/>
    </source>
</evidence>
<proteinExistence type="inferred from homology"/>
<comment type="subcellular location">
    <subcellularLocation>
        <location evidence="9">Cytoplasm</location>
    </subcellularLocation>
</comment>
<evidence type="ECO:0000313" key="11">
    <source>
        <dbReference type="EMBL" id="TCP96829.1"/>
    </source>
</evidence>
<dbReference type="GO" id="GO:0003677">
    <property type="term" value="F:DNA binding"/>
    <property type="evidence" value="ECO:0007669"/>
    <property type="project" value="UniProtKB-KW"/>
</dbReference>
<dbReference type="PRINTS" id="PR00035">
    <property type="entry name" value="HTHGNTR"/>
</dbReference>
<evidence type="ECO:0000256" key="2">
    <source>
        <dbReference type="ARBA" id="ARBA00022491"/>
    </source>
</evidence>
<evidence type="ECO:0000256" key="1">
    <source>
        <dbReference type="ARBA" id="ARBA00022490"/>
    </source>
</evidence>
<keyword evidence="4 9" id="KW-0805">Transcription regulation</keyword>
<comment type="subunit">
    <text evidence="9">Homodimer.</text>
</comment>
<evidence type="ECO:0000256" key="5">
    <source>
        <dbReference type="ARBA" id="ARBA00023098"/>
    </source>
</evidence>
<sequence length="238" mass="27460">MNNQKDILQARSPAALAEEYLVKSIWNHIFPPGTALPAERDLAEKIGVTRTTLREVLQRLARDGWLTIQHGKPTRVNDIWETSGLHIIETIINLDEEQHAKLRANMRATRTELATLYIPKSFKYAKEQSLEILNDQDALTDDVQSYVEYDYDLFRKLAKVSPNPLYTLALNSFKKTYLQLGMLFFSVPQARQLAKKFYAQLRILCQEDRIDEVSECLIRYGRESADLIVMIEANIKSQ</sequence>